<feature type="region of interest" description="Disordered" evidence="1">
    <location>
        <begin position="37"/>
        <end position="62"/>
    </location>
</feature>
<dbReference type="Proteomes" id="UP000242153">
    <property type="component" value="Unassembled WGS sequence"/>
</dbReference>
<gene>
    <name evidence="3" type="ORF">BB776_00985</name>
</gene>
<evidence type="ECO:0000256" key="2">
    <source>
        <dbReference type="SAM" id="Phobius"/>
    </source>
</evidence>
<accession>A0ABX3CW07</accession>
<proteinExistence type="predicted"/>
<organism evidence="3 4">
    <name type="scientific">Planococcus salinarum</name>
    <dbReference type="NCBI Taxonomy" id="622695"/>
    <lineage>
        <taxon>Bacteria</taxon>
        <taxon>Bacillati</taxon>
        <taxon>Bacillota</taxon>
        <taxon>Bacilli</taxon>
        <taxon>Bacillales</taxon>
        <taxon>Caryophanaceae</taxon>
        <taxon>Planococcus</taxon>
    </lineage>
</organism>
<sequence>MHWMMWVFWGTLAAIFSISFLVDVLTKRKYNLNKKEQTLNQNSAEADARRQAGQNNHQGGMF</sequence>
<feature type="compositionally biased region" description="Polar residues" evidence="1">
    <location>
        <begin position="52"/>
        <end position="62"/>
    </location>
</feature>
<comment type="caution">
    <text evidence="3">The sequence shown here is derived from an EMBL/GenBank/DDBJ whole genome shotgun (WGS) entry which is preliminary data.</text>
</comment>
<keyword evidence="4" id="KW-1185">Reference proteome</keyword>
<protein>
    <submittedName>
        <fullName evidence="3">Uncharacterized protein</fullName>
    </submittedName>
</protein>
<keyword evidence="2" id="KW-1133">Transmembrane helix</keyword>
<reference evidence="3" key="1">
    <citation type="submission" date="2016-07" db="EMBL/GenBank/DDBJ databases">
        <title>Draft genome Planococcus salivarum.</title>
        <authorList>
            <person name="See-Too W.S."/>
        </authorList>
    </citation>
    <scope>NUCLEOTIDE SEQUENCE [LARGE SCALE GENOMIC DNA]</scope>
    <source>
        <strain evidence="3">DSM 23820</strain>
    </source>
</reference>
<name>A0ABX3CW07_9BACL</name>
<evidence type="ECO:0000256" key="1">
    <source>
        <dbReference type="SAM" id="MobiDB-lite"/>
    </source>
</evidence>
<dbReference type="EMBL" id="MBQG01000124">
    <property type="protein sequence ID" value="OHX49340.1"/>
    <property type="molecule type" value="Genomic_DNA"/>
</dbReference>
<keyword evidence="2" id="KW-0472">Membrane</keyword>
<evidence type="ECO:0000313" key="3">
    <source>
        <dbReference type="EMBL" id="OHX49340.1"/>
    </source>
</evidence>
<feature type="transmembrane region" description="Helical" evidence="2">
    <location>
        <begin position="6"/>
        <end position="25"/>
    </location>
</feature>
<keyword evidence="2" id="KW-0812">Transmembrane</keyword>
<evidence type="ECO:0000313" key="4">
    <source>
        <dbReference type="Proteomes" id="UP000242153"/>
    </source>
</evidence>